<feature type="domain" description="PPM-type phosphatase" evidence="4">
    <location>
        <begin position="375"/>
        <end position="589"/>
    </location>
</feature>
<accession>A0ABT0X666</accession>
<dbReference type="SUPFAM" id="SSF55785">
    <property type="entry name" value="PYP-like sensor domain (PAS domain)"/>
    <property type="match status" value="1"/>
</dbReference>
<dbReference type="CDD" id="cd16936">
    <property type="entry name" value="HATPase_RsbW-like"/>
    <property type="match status" value="1"/>
</dbReference>
<dbReference type="InterPro" id="IPR001610">
    <property type="entry name" value="PAC"/>
</dbReference>
<feature type="region of interest" description="Disordered" evidence="2">
    <location>
        <begin position="1"/>
        <end position="38"/>
    </location>
</feature>
<dbReference type="SMART" id="SM00086">
    <property type="entry name" value="PAC"/>
    <property type="match status" value="1"/>
</dbReference>
<dbReference type="InterPro" id="IPR029016">
    <property type="entry name" value="GAF-like_dom_sf"/>
</dbReference>
<evidence type="ECO:0000259" key="3">
    <source>
        <dbReference type="SMART" id="SM00065"/>
    </source>
</evidence>
<dbReference type="InterPro" id="IPR003594">
    <property type="entry name" value="HATPase_dom"/>
</dbReference>
<dbReference type="Pfam" id="PF13185">
    <property type="entry name" value="GAF_2"/>
    <property type="match status" value="1"/>
</dbReference>
<dbReference type="Gene3D" id="3.60.40.10">
    <property type="entry name" value="PPM-type phosphatase domain"/>
    <property type="match status" value="1"/>
</dbReference>
<dbReference type="Pfam" id="PF08447">
    <property type="entry name" value="PAS_3"/>
    <property type="match status" value="1"/>
</dbReference>
<keyword evidence="6" id="KW-1185">Reference proteome</keyword>
<dbReference type="Gene3D" id="3.30.450.40">
    <property type="match status" value="1"/>
</dbReference>
<proteinExistence type="predicted"/>
<evidence type="ECO:0000256" key="2">
    <source>
        <dbReference type="SAM" id="MobiDB-lite"/>
    </source>
</evidence>
<dbReference type="EMBL" id="JAMQGM010000017">
    <property type="protein sequence ID" value="MCM2577264.1"/>
    <property type="molecule type" value="Genomic_DNA"/>
</dbReference>
<dbReference type="Pfam" id="PF13581">
    <property type="entry name" value="HATPase_c_2"/>
    <property type="match status" value="1"/>
</dbReference>
<dbReference type="InterPro" id="IPR036457">
    <property type="entry name" value="PPM-type-like_dom_sf"/>
</dbReference>
<comment type="caution">
    <text evidence="5">The sequence shown here is derived from an EMBL/GenBank/DDBJ whole genome shotgun (WGS) entry which is preliminary data.</text>
</comment>
<dbReference type="InterPro" id="IPR052016">
    <property type="entry name" value="Bact_Sigma-Reg"/>
</dbReference>
<evidence type="ECO:0000256" key="1">
    <source>
        <dbReference type="ARBA" id="ARBA00022801"/>
    </source>
</evidence>
<dbReference type="InterPro" id="IPR036890">
    <property type="entry name" value="HATPase_C_sf"/>
</dbReference>
<dbReference type="InterPro" id="IPR013655">
    <property type="entry name" value="PAS_fold_3"/>
</dbReference>
<evidence type="ECO:0000313" key="6">
    <source>
        <dbReference type="Proteomes" id="UP001167160"/>
    </source>
</evidence>
<dbReference type="Pfam" id="PF07228">
    <property type="entry name" value="SpoIIE"/>
    <property type="match status" value="1"/>
</dbReference>
<feature type="compositionally biased region" description="Basic and acidic residues" evidence="2">
    <location>
        <begin position="1"/>
        <end position="15"/>
    </location>
</feature>
<dbReference type="SMART" id="SM00331">
    <property type="entry name" value="PP2C_SIG"/>
    <property type="match status" value="1"/>
</dbReference>
<feature type="region of interest" description="Disordered" evidence="2">
    <location>
        <begin position="723"/>
        <end position="751"/>
    </location>
</feature>
<dbReference type="Gene3D" id="3.30.450.20">
    <property type="entry name" value="PAS domain"/>
    <property type="match status" value="1"/>
</dbReference>
<sequence>MAEPEQRRYDPREPWSDVLPVAGGSAASASSGDLPARAPTGDLLHGEIAGGHRLALNRMGSFDWDLDASTFLLDEGGLDVMDLRADEYDGDPFSLGVRVPHEEAMHLDAAVTEALREGRDEYGAYFLLTCRDGSRRWTHAQGRVLRDAAGYPRRVIGILRDATAELGHSPLSRSAEETRRRRTMLAQRTTTALGQALTTRDIGKVLTDPENLRGLGVEGLALGVVDGDRLRFIALTGGPFDGERTDGERTDDEFVRLGTDLPLGHAVLSRRPRFVESAEEFRRQYPQVARFLEPHVVGSAAFLPLVAQAQRIGALGLYYEEPQTFTAEDRDLYVALAGVVAQSVQRARLFDEERDLATGLQGTMLPRRIPELSGGDVVVRYRAATTGRDVGGDWYDVIPLPQGRLGAVVGDVQGHDVHAAAVMGQLRIALRAYAAEGHPPATVLARASRFLADLDTERFATCTYVQVDLATGLAQVVCAGHLGPVIRDAGHRAYWPNVRGGLPLGLATLFNEHDFPETRLHLAPGSGLLLCTDGLVERPGRNIQEGMDALADAVSRGPRDPDELADHVSELLWEGAGVEDDMALLLLRRSATVAAPALPRLRRHIHQADPEGLAEARAMVRHGLEAWRTGDLAHEIELIADELVTNALVHTDGGALLDLELLPGSPRRVRVEAQDRSSEWPRRRTPGLSATSGRGLLMVEKLADSWGVEPRGSGKAVWCEFRVPAGGPPDDRGDRGDIRSEVRTPGHSLGK</sequence>
<dbReference type="SMART" id="SM00065">
    <property type="entry name" value="GAF"/>
    <property type="match status" value="1"/>
</dbReference>
<feature type="compositionally biased region" description="Basic and acidic residues" evidence="2">
    <location>
        <begin position="729"/>
        <end position="744"/>
    </location>
</feature>
<evidence type="ECO:0000259" key="4">
    <source>
        <dbReference type="SMART" id="SM00331"/>
    </source>
</evidence>
<name>A0ABT0X666_9ACTN</name>
<dbReference type="InterPro" id="IPR035965">
    <property type="entry name" value="PAS-like_dom_sf"/>
</dbReference>
<dbReference type="Gene3D" id="3.30.565.10">
    <property type="entry name" value="Histidine kinase-like ATPase, C-terminal domain"/>
    <property type="match status" value="1"/>
</dbReference>
<dbReference type="InterPro" id="IPR003018">
    <property type="entry name" value="GAF"/>
</dbReference>
<feature type="domain" description="GAF" evidence="3">
    <location>
        <begin position="181"/>
        <end position="354"/>
    </location>
</feature>
<dbReference type="RefSeq" id="WP_251411771.1">
    <property type="nucleotide sequence ID" value="NZ_JAMQGM010000017.1"/>
</dbReference>
<evidence type="ECO:0000313" key="5">
    <source>
        <dbReference type="EMBL" id="MCM2577264.1"/>
    </source>
</evidence>
<feature type="compositionally biased region" description="Low complexity" evidence="2">
    <location>
        <begin position="22"/>
        <end position="32"/>
    </location>
</feature>
<protein>
    <submittedName>
        <fullName evidence="5">SpoIIE family protein phosphatase</fullName>
    </submittedName>
</protein>
<dbReference type="SUPFAM" id="SSF81606">
    <property type="entry name" value="PP2C-like"/>
    <property type="match status" value="1"/>
</dbReference>
<dbReference type="InterPro" id="IPR001932">
    <property type="entry name" value="PPM-type_phosphatase-like_dom"/>
</dbReference>
<reference evidence="5" key="1">
    <citation type="journal article" date="2023" name="Int. J. Syst. Evol. Microbiol.">
        <title>Streptomyces meridianus sp. nov. isolated from brackish water of the Tagus estuary in Alcochete, Portugal.</title>
        <authorList>
            <person name="Santos J.D.N."/>
            <person name="Klimek D."/>
            <person name="Calusinska M."/>
            <person name="Lobo Da Cunha A."/>
            <person name="Catita J."/>
            <person name="Goncalves H."/>
            <person name="Gonzalez I."/>
            <person name="Reyes F."/>
            <person name="Lage O.M."/>
        </authorList>
    </citation>
    <scope>NUCLEOTIDE SEQUENCE</scope>
    <source>
        <strain evidence="5">MTZ3.1</strain>
    </source>
</reference>
<organism evidence="5 6">
    <name type="scientific">Streptomyces meridianus</name>
    <dbReference type="NCBI Taxonomy" id="2938945"/>
    <lineage>
        <taxon>Bacteria</taxon>
        <taxon>Bacillati</taxon>
        <taxon>Actinomycetota</taxon>
        <taxon>Actinomycetes</taxon>
        <taxon>Kitasatosporales</taxon>
        <taxon>Streptomycetaceae</taxon>
        <taxon>Streptomyces</taxon>
    </lineage>
</organism>
<dbReference type="Proteomes" id="UP001167160">
    <property type="component" value="Unassembled WGS sequence"/>
</dbReference>
<dbReference type="SUPFAM" id="SSF55781">
    <property type="entry name" value="GAF domain-like"/>
    <property type="match status" value="1"/>
</dbReference>
<gene>
    <name evidence="5" type="ORF">M1E25_07850</name>
</gene>
<dbReference type="PANTHER" id="PTHR43156">
    <property type="entry name" value="STAGE II SPORULATION PROTEIN E-RELATED"/>
    <property type="match status" value="1"/>
</dbReference>
<dbReference type="PANTHER" id="PTHR43156:SF2">
    <property type="entry name" value="STAGE II SPORULATION PROTEIN E"/>
    <property type="match status" value="1"/>
</dbReference>
<keyword evidence="1" id="KW-0378">Hydrolase</keyword>